<dbReference type="PANTHER" id="PTHR46114">
    <property type="entry name" value="APPLE DOMAIN-CONTAINING PROTEIN"/>
    <property type="match status" value="1"/>
</dbReference>
<reference evidence="3" key="1">
    <citation type="submission" date="2025-08" db="UniProtKB">
        <authorList>
            <consortium name="RefSeq"/>
        </authorList>
    </citation>
    <scope>IDENTIFICATION</scope>
    <source>
        <tissue evidence="3">Gonads</tissue>
    </source>
</reference>
<name>A0A6J2YQB4_SITOR</name>
<sequence>MPFAVPMVWREPTNHFDDCYFCLTKTEGFSKKQKHKIEYPNLPSAIRPVLHGADLPVPIAPLDWQGIVLEDKEDIESNSSGDQCTDPTFTPEGGSDKPHLIVQSELNDLVRDLGLSKQQSELLGSRLKEWNLLANETKITTFRKRNAPFSAFYSMEDSLCACTDIDGLMQELSIEHSPCEWRLFIDSSKYSLKAVLLHNGNLKPSIPVAHSVTMKETYENMRMLLDRINYNRYKWQICGDLKVIGILVGLQGGFTKYCCFLCLWDSRAVNHHYVQKIWPERSEFQPGSQNVKYIPLVDPKDVLLPPLHIKLGLMKNFVKAMNKEGDGFKYLRQVFPQLSDAKLKEGIFIGPQIRKLLDDTNFTDTLTRQELRAWTSFVSVVRGFWETIRMRTTNNWLMSF</sequence>
<organism evidence="2 3">
    <name type="scientific">Sitophilus oryzae</name>
    <name type="common">Rice weevil</name>
    <name type="synonym">Curculio oryzae</name>
    <dbReference type="NCBI Taxonomy" id="7048"/>
    <lineage>
        <taxon>Eukaryota</taxon>
        <taxon>Metazoa</taxon>
        <taxon>Ecdysozoa</taxon>
        <taxon>Arthropoda</taxon>
        <taxon>Hexapoda</taxon>
        <taxon>Insecta</taxon>
        <taxon>Pterygota</taxon>
        <taxon>Neoptera</taxon>
        <taxon>Endopterygota</taxon>
        <taxon>Coleoptera</taxon>
        <taxon>Polyphaga</taxon>
        <taxon>Cucujiformia</taxon>
        <taxon>Curculionidae</taxon>
        <taxon>Dryophthorinae</taxon>
        <taxon>Sitophilus</taxon>
    </lineage>
</organism>
<feature type="compositionally biased region" description="Polar residues" evidence="1">
    <location>
        <begin position="77"/>
        <end position="88"/>
    </location>
</feature>
<dbReference type="PANTHER" id="PTHR46114:SF1">
    <property type="entry name" value="ZAD DOMAIN-CONTAINING PROTEIN"/>
    <property type="match status" value="1"/>
</dbReference>
<gene>
    <name evidence="3" type="primary">LOC115889553</name>
</gene>
<dbReference type="RefSeq" id="XP_030765451.1">
    <property type="nucleotide sequence ID" value="XM_030909591.1"/>
</dbReference>
<dbReference type="KEGG" id="soy:115889553"/>
<feature type="region of interest" description="Disordered" evidence="1">
    <location>
        <begin position="75"/>
        <end position="97"/>
    </location>
</feature>
<accession>A0A6J2YQB4</accession>
<dbReference type="GeneID" id="115889553"/>
<evidence type="ECO:0000256" key="1">
    <source>
        <dbReference type="SAM" id="MobiDB-lite"/>
    </source>
</evidence>
<evidence type="ECO:0000313" key="3">
    <source>
        <dbReference type="RefSeq" id="XP_030765451.1"/>
    </source>
</evidence>
<dbReference type="Proteomes" id="UP000504635">
    <property type="component" value="Unplaced"/>
</dbReference>
<protein>
    <submittedName>
        <fullName evidence="3">Uncharacterized protein LOC115889553</fullName>
    </submittedName>
</protein>
<dbReference type="InParanoid" id="A0A6J2YQB4"/>
<keyword evidence="2" id="KW-1185">Reference proteome</keyword>
<dbReference type="AlphaFoldDB" id="A0A6J2YQB4"/>
<evidence type="ECO:0000313" key="2">
    <source>
        <dbReference type="Proteomes" id="UP000504635"/>
    </source>
</evidence>
<dbReference type="OrthoDB" id="6729334at2759"/>
<proteinExistence type="predicted"/>